<dbReference type="PROSITE" id="PS00463">
    <property type="entry name" value="ZN2_CY6_FUNGAL_1"/>
    <property type="match status" value="1"/>
</dbReference>
<comment type="caution">
    <text evidence="15">The sequence shown here is derived from an EMBL/GenBank/DDBJ whole genome shotgun (WGS) entry which is preliminary data.</text>
</comment>
<feature type="transmembrane region" description="Helical" evidence="13">
    <location>
        <begin position="547"/>
        <end position="570"/>
    </location>
</feature>
<dbReference type="GO" id="GO:0003677">
    <property type="term" value="F:DNA binding"/>
    <property type="evidence" value="ECO:0007669"/>
    <property type="project" value="UniProtKB-KW"/>
</dbReference>
<dbReference type="Pfam" id="PF01490">
    <property type="entry name" value="Aa_trans"/>
    <property type="match status" value="1"/>
</dbReference>
<feature type="region of interest" description="Disordered" evidence="12">
    <location>
        <begin position="1"/>
        <end position="40"/>
    </location>
</feature>
<evidence type="ECO:0000256" key="13">
    <source>
        <dbReference type="SAM" id="Phobius"/>
    </source>
</evidence>
<dbReference type="Pfam" id="PF00172">
    <property type="entry name" value="Zn_clus"/>
    <property type="match status" value="1"/>
</dbReference>
<dbReference type="InterPro" id="IPR001138">
    <property type="entry name" value="Zn2Cys6_DnaBD"/>
</dbReference>
<evidence type="ECO:0000259" key="14">
    <source>
        <dbReference type="PROSITE" id="PS50048"/>
    </source>
</evidence>
<feature type="transmembrane region" description="Helical" evidence="13">
    <location>
        <begin position="609"/>
        <end position="630"/>
    </location>
</feature>
<dbReference type="PANTHER" id="PTHR31313">
    <property type="entry name" value="TY1 ENHANCER ACTIVATOR"/>
    <property type="match status" value="1"/>
</dbReference>
<feature type="transmembrane region" description="Helical" evidence="13">
    <location>
        <begin position="499"/>
        <end position="519"/>
    </location>
</feature>
<dbReference type="SUPFAM" id="SSF57701">
    <property type="entry name" value="Zn2/Cys6 DNA-binding domain"/>
    <property type="match status" value="1"/>
</dbReference>
<accession>A0A9P7SYK0</accession>
<dbReference type="CDD" id="cd00067">
    <property type="entry name" value="GAL4"/>
    <property type="match status" value="1"/>
</dbReference>
<keyword evidence="16" id="KW-1185">Reference proteome</keyword>
<feature type="transmembrane region" description="Helical" evidence="13">
    <location>
        <begin position="731"/>
        <end position="751"/>
    </location>
</feature>
<dbReference type="GO" id="GO:0005634">
    <property type="term" value="C:nucleus"/>
    <property type="evidence" value="ECO:0007669"/>
    <property type="project" value="UniProtKB-SubCell"/>
</dbReference>
<sequence>MHDEEPNTFPAPDPDASADKSTSTTPPSQTQNPRRKRGLGIVTPHACTECRRKRAKCDGKTPCNRCESHGKTECVYEAPLRQSKEALREELRQLRRHEDATSHVMAALGQAELSEHVMMRLWSGHSVQDVSHWLGEPTGRGGVAGHSRPFSPAPPPGHPGSSPFLAPALSPHPSKPFPDFRGRSSVLWPSGEPSGEPSARVGISWTRITTDPDLVEHLLALYFCWEYPTFASLSREHYLRDFRDGTKNYCSALLTNALLALASRLSSRPEVRAGGDRHGRGRGHGHAAAVPAGEHFFKECQRLYEDETDHCCLTTVQALGIMAIREASCGHVSASEYLAGQCMRLALEMGLNQVRSLDAEDEEDLQHRTVKLATFWGAFALNNSSSAVMADQFANTPATTTQPGNKGQDVSASPDMQSLGYTKPFAEEPSATPHEPSSHDVFAESSEEVAQDRLKQIAAAGNAHFHRLGWKRLAVVTIVEAVALGALSLPAAYHTLGMFPGVFLTITLGLVSIFTSYLVGQVKLKFPETANYADAGRLLLGRVGYELFGLALVLELVMVVGSHALTGSIALSTLNNGHVCSIVFSAVSAIILLILAIPPSFTEVAILGYVDFVSILAAVGITIIATGVQASNSETGLSGVDWSAWPKEDVSFSQAFVAVSNIIFAFSFAIGQFSFMDEMHTPTDYMKSMWASGFLQIGIYTLTGALCYAFIGSSVQSPALLSAGPIISKVAFGVALPVIFISGSINSTVALRYLHGRMFKNSVMRYIKTARGWASWIGLVIAFTLVAWIIAEAIPIFSDLLSLASALFVSGFSFWIPAIMWFKLLCQGSWYSKQNLPISIGSIIAFIIGAVTLVAGTYSTIIDIVSQTHKDKTYFA</sequence>
<keyword evidence="4" id="KW-0479">Metal-binding</keyword>
<gene>
    <name evidence="15" type="ORF">E4U43_008074</name>
</gene>
<feature type="domain" description="Zn(2)-C6 fungal-type" evidence="14">
    <location>
        <begin position="46"/>
        <end position="76"/>
    </location>
</feature>
<feature type="compositionally biased region" description="Low complexity" evidence="12">
    <location>
        <begin position="21"/>
        <end position="31"/>
    </location>
</feature>
<dbReference type="EMBL" id="SRPW01000819">
    <property type="protein sequence ID" value="KAG6011853.1"/>
    <property type="molecule type" value="Genomic_DNA"/>
</dbReference>
<evidence type="ECO:0000256" key="10">
    <source>
        <dbReference type="ARBA" id="ARBA00023163"/>
    </source>
</evidence>
<keyword evidence="10" id="KW-0804">Transcription</keyword>
<dbReference type="PROSITE" id="PS50048">
    <property type="entry name" value="ZN2_CY6_FUNGAL_2"/>
    <property type="match status" value="1"/>
</dbReference>
<evidence type="ECO:0000256" key="2">
    <source>
        <dbReference type="ARBA" id="ARBA00004370"/>
    </source>
</evidence>
<proteinExistence type="predicted"/>
<dbReference type="GO" id="GO:0000981">
    <property type="term" value="F:DNA-binding transcription factor activity, RNA polymerase II-specific"/>
    <property type="evidence" value="ECO:0007669"/>
    <property type="project" value="InterPro"/>
</dbReference>
<keyword evidence="6 13" id="KW-1133">Transmembrane helix</keyword>
<evidence type="ECO:0000256" key="4">
    <source>
        <dbReference type="ARBA" id="ARBA00022723"/>
    </source>
</evidence>
<feature type="transmembrane region" description="Helical" evidence="13">
    <location>
        <begin position="576"/>
        <end position="597"/>
    </location>
</feature>
<evidence type="ECO:0000256" key="12">
    <source>
        <dbReference type="SAM" id="MobiDB-lite"/>
    </source>
</evidence>
<evidence type="ECO:0000313" key="15">
    <source>
        <dbReference type="EMBL" id="KAG6011853.1"/>
    </source>
</evidence>
<evidence type="ECO:0000256" key="8">
    <source>
        <dbReference type="ARBA" id="ARBA00023125"/>
    </source>
</evidence>
<feature type="transmembrane region" description="Helical" evidence="13">
    <location>
        <begin position="772"/>
        <end position="791"/>
    </location>
</feature>
<keyword evidence="11" id="KW-0539">Nucleus</keyword>
<dbReference type="SMART" id="SM00066">
    <property type="entry name" value="GAL4"/>
    <property type="match status" value="1"/>
</dbReference>
<organism evidence="15 16">
    <name type="scientific">Claviceps pusilla</name>
    <dbReference type="NCBI Taxonomy" id="123648"/>
    <lineage>
        <taxon>Eukaryota</taxon>
        <taxon>Fungi</taxon>
        <taxon>Dikarya</taxon>
        <taxon>Ascomycota</taxon>
        <taxon>Pezizomycotina</taxon>
        <taxon>Sordariomycetes</taxon>
        <taxon>Hypocreomycetidae</taxon>
        <taxon>Hypocreales</taxon>
        <taxon>Clavicipitaceae</taxon>
        <taxon>Claviceps</taxon>
    </lineage>
</organism>
<dbReference type="Gene3D" id="4.10.240.10">
    <property type="entry name" value="Zn(2)-C6 fungal-type DNA-binding domain"/>
    <property type="match status" value="1"/>
</dbReference>
<dbReference type="InterPro" id="IPR007219">
    <property type="entry name" value="XnlR_reg_dom"/>
</dbReference>
<dbReference type="AlphaFoldDB" id="A0A9P7SYK0"/>
<name>A0A9P7SYK0_9HYPO</name>
<evidence type="ECO:0000256" key="7">
    <source>
        <dbReference type="ARBA" id="ARBA00023015"/>
    </source>
</evidence>
<feature type="transmembrane region" description="Helical" evidence="13">
    <location>
        <begin position="690"/>
        <end position="711"/>
    </location>
</feature>
<dbReference type="InterPro" id="IPR051615">
    <property type="entry name" value="Transcr_Regulatory_Elem"/>
</dbReference>
<keyword evidence="7" id="KW-0805">Transcription regulation</keyword>
<keyword evidence="3 13" id="KW-0812">Transmembrane</keyword>
<dbReference type="GO" id="GO:0008270">
    <property type="term" value="F:zinc ion binding"/>
    <property type="evidence" value="ECO:0007669"/>
    <property type="project" value="InterPro"/>
</dbReference>
<dbReference type="OrthoDB" id="655540at2759"/>
<dbReference type="Pfam" id="PF04082">
    <property type="entry name" value="Fungal_trans"/>
    <property type="match status" value="1"/>
</dbReference>
<dbReference type="GO" id="GO:0016020">
    <property type="term" value="C:membrane"/>
    <property type="evidence" value="ECO:0007669"/>
    <property type="project" value="UniProtKB-SubCell"/>
</dbReference>
<evidence type="ECO:0000256" key="6">
    <source>
        <dbReference type="ARBA" id="ARBA00022989"/>
    </source>
</evidence>
<evidence type="ECO:0000256" key="1">
    <source>
        <dbReference type="ARBA" id="ARBA00004123"/>
    </source>
</evidence>
<evidence type="ECO:0000313" key="16">
    <source>
        <dbReference type="Proteomes" id="UP000748025"/>
    </source>
</evidence>
<dbReference type="GO" id="GO:0006351">
    <property type="term" value="P:DNA-templated transcription"/>
    <property type="evidence" value="ECO:0007669"/>
    <property type="project" value="InterPro"/>
</dbReference>
<dbReference type="CDD" id="cd12148">
    <property type="entry name" value="fungal_TF_MHR"/>
    <property type="match status" value="1"/>
</dbReference>
<feature type="transmembrane region" description="Helical" evidence="13">
    <location>
        <begin position="803"/>
        <end position="824"/>
    </location>
</feature>
<keyword evidence="5" id="KW-0862">Zinc</keyword>
<comment type="subcellular location">
    <subcellularLocation>
        <location evidence="2">Membrane</location>
    </subcellularLocation>
    <subcellularLocation>
        <location evidence="1">Nucleus</location>
    </subcellularLocation>
</comment>
<evidence type="ECO:0000256" key="5">
    <source>
        <dbReference type="ARBA" id="ARBA00022833"/>
    </source>
</evidence>
<dbReference type="InterPro" id="IPR036864">
    <property type="entry name" value="Zn2-C6_fun-type_DNA-bd_sf"/>
</dbReference>
<feature type="region of interest" description="Disordered" evidence="12">
    <location>
        <begin position="133"/>
        <end position="168"/>
    </location>
</feature>
<evidence type="ECO:0000256" key="3">
    <source>
        <dbReference type="ARBA" id="ARBA00022692"/>
    </source>
</evidence>
<evidence type="ECO:0000256" key="9">
    <source>
        <dbReference type="ARBA" id="ARBA00023136"/>
    </source>
</evidence>
<dbReference type="PANTHER" id="PTHR31313:SF4">
    <property type="entry name" value="CONIDIAL DEVELOPMENT PROTEIN FLUFFY"/>
    <property type="match status" value="1"/>
</dbReference>
<feature type="transmembrane region" description="Helical" evidence="13">
    <location>
        <begin position="650"/>
        <end position="670"/>
    </location>
</feature>
<dbReference type="Proteomes" id="UP000748025">
    <property type="component" value="Unassembled WGS sequence"/>
</dbReference>
<keyword evidence="8" id="KW-0238">DNA-binding</keyword>
<evidence type="ECO:0000256" key="11">
    <source>
        <dbReference type="ARBA" id="ARBA00023242"/>
    </source>
</evidence>
<protein>
    <recommendedName>
        <fullName evidence="14">Zn(2)-C6 fungal-type domain-containing protein</fullName>
    </recommendedName>
</protein>
<feature type="transmembrane region" description="Helical" evidence="13">
    <location>
        <begin position="836"/>
        <end position="858"/>
    </location>
</feature>
<reference evidence="15" key="1">
    <citation type="journal article" date="2020" name="bioRxiv">
        <title>Whole genome comparisons of ergot fungi reveals the divergence and evolution of species within the genus Claviceps are the result of varying mechanisms driving genome evolution and host range expansion.</title>
        <authorList>
            <person name="Wyka S.A."/>
            <person name="Mondo S.J."/>
            <person name="Liu M."/>
            <person name="Dettman J."/>
            <person name="Nalam V."/>
            <person name="Broders K.D."/>
        </authorList>
    </citation>
    <scope>NUCLEOTIDE SEQUENCE</scope>
    <source>
        <strain evidence="15">CCC 602</strain>
    </source>
</reference>
<feature type="region of interest" description="Disordered" evidence="12">
    <location>
        <begin position="418"/>
        <end position="445"/>
    </location>
</feature>
<dbReference type="InterPro" id="IPR013057">
    <property type="entry name" value="AA_transpt_TM"/>
</dbReference>
<keyword evidence="9 13" id="KW-0472">Membrane</keyword>